<dbReference type="PANTHER" id="PTHR38657">
    <property type="entry name" value="SLR1343 PROTEIN"/>
    <property type="match status" value="1"/>
</dbReference>
<protein>
    <submittedName>
        <fullName evidence="1">Cryptochrome/photolyase family protein</fullName>
    </submittedName>
</protein>
<keyword evidence="2" id="KW-1185">Reference proteome</keyword>
<dbReference type="Proteomes" id="UP001595420">
    <property type="component" value="Unassembled WGS sequence"/>
</dbReference>
<sequence>MTTLRLVLGDQCSEGLSALEGLAAGDVVLMAEVRAECTYVRHHKQKIVLVLSAMRHFSELLRARGISVDYVKLDDPANSHTLAGEVARAAKAHGARRIVCTHPGELRVLEDMQGCGAATGLPVEIRDDTRFLCSLDRFRAWAGEKKQLRMEYFYREMRRATGLLMEAPDEPAGGQWNYDAENRAALPAGLVPPKPRRFAPDAVTREVMALVEREFPDHFGDLQKFGWPVTAAQATQALEDFIAHRLPRFGDYQDAMAEGEATLFHALVGAALNCGLLDPMAACRAAEAAWRAGAAPLNAVEGFVRQILGWREYVRGLYWLKMPGYRDTNALEAHRKLPWLYWSGETAMACMAAAIGQTRDLAYAHHIQRLMVTGNFALLAGIAPAEVNDWYMVVYADAYEWVELPNVQGMALHADGGVMASKPYAASGAYINRMSNHCRGCAYDVKRPTGPGACPFNFLYWDFVARHAARFAKNPRMAMPLRTLARMDAKKVAAMRAEAKGFLDALAEDAEPMLRARGQQKLL</sequence>
<comment type="caution">
    <text evidence="1">The sequence shown here is derived from an EMBL/GenBank/DDBJ whole genome shotgun (WGS) entry which is preliminary data.</text>
</comment>
<evidence type="ECO:0000313" key="2">
    <source>
        <dbReference type="Proteomes" id="UP001595420"/>
    </source>
</evidence>
<dbReference type="InterPro" id="IPR007357">
    <property type="entry name" value="PhrB-like"/>
</dbReference>
<proteinExistence type="predicted"/>
<dbReference type="Pfam" id="PF04244">
    <property type="entry name" value="DPRP"/>
    <property type="match status" value="1"/>
</dbReference>
<dbReference type="InterPro" id="IPR052551">
    <property type="entry name" value="UV-DNA_repair_photolyase"/>
</dbReference>
<organism evidence="1 2">
    <name type="scientific">Falsiroseomonas tokyonensis</name>
    <dbReference type="NCBI Taxonomy" id="430521"/>
    <lineage>
        <taxon>Bacteria</taxon>
        <taxon>Pseudomonadati</taxon>
        <taxon>Pseudomonadota</taxon>
        <taxon>Alphaproteobacteria</taxon>
        <taxon>Acetobacterales</taxon>
        <taxon>Roseomonadaceae</taxon>
        <taxon>Falsiroseomonas</taxon>
    </lineage>
</organism>
<dbReference type="RefSeq" id="WP_216836040.1">
    <property type="nucleotide sequence ID" value="NZ_JAFNJS010000002.1"/>
</dbReference>
<reference evidence="2" key="1">
    <citation type="journal article" date="2019" name="Int. J. Syst. Evol. Microbiol.">
        <title>The Global Catalogue of Microorganisms (GCM) 10K type strain sequencing project: providing services to taxonomists for standard genome sequencing and annotation.</title>
        <authorList>
            <consortium name="The Broad Institute Genomics Platform"/>
            <consortium name="The Broad Institute Genome Sequencing Center for Infectious Disease"/>
            <person name="Wu L."/>
            <person name="Ma J."/>
        </authorList>
    </citation>
    <scope>NUCLEOTIDE SEQUENCE [LARGE SCALE GENOMIC DNA]</scope>
    <source>
        <strain evidence="2">CGMCC 1.16855</strain>
    </source>
</reference>
<name>A0ABV7BTD0_9PROT</name>
<dbReference type="PANTHER" id="PTHR38657:SF1">
    <property type="entry name" value="SLR1343 PROTEIN"/>
    <property type="match status" value="1"/>
</dbReference>
<evidence type="ECO:0000313" key="1">
    <source>
        <dbReference type="EMBL" id="MFC2999971.1"/>
    </source>
</evidence>
<accession>A0ABV7BTD0</accession>
<gene>
    <name evidence="1" type="ORF">ACFOD3_08700</name>
</gene>
<dbReference type="EMBL" id="JBHRSB010000002">
    <property type="protein sequence ID" value="MFC2999971.1"/>
    <property type="molecule type" value="Genomic_DNA"/>
</dbReference>